<dbReference type="RefSeq" id="WP_032952722.1">
    <property type="nucleotide sequence ID" value="NZ_JNHM01000020.1"/>
</dbReference>
<dbReference type="SUPFAM" id="SSF56925">
    <property type="entry name" value="OMPA-like"/>
    <property type="match status" value="1"/>
</dbReference>
<evidence type="ECO:0000313" key="3">
    <source>
        <dbReference type="EMBL" id="KDS54592.1"/>
    </source>
</evidence>
<dbReference type="InterPro" id="IPR011250">
    <property type="entry name" value="OMP/PagP_B-barrel"/>
</dbReference>
<name>A0A069SIV9_PHOVU</name>
<reference evidence="3 4" key="1">
    <citation type="submission" date="2014-04" db="EMBL/GenBank/DDBJ databases">
        <authorList>
            <person name="Sears C."/>
            <person name="Carroll K."/>
            <person name="Sack B.R."/>
            <person name="Qadri F."/>
            <person name="Myers L.L."/>
            <person name="Chung G.-T."/>
            <person name="Escheverria P."/>
            <person name="Fraser C.M."/>
            <person name="Sadzewicz L."/>
            <person name="Shefchek K.A."/>
            <person name="Tallon L."/>
            <person name="Das S.P."/>
            <person name="Daugherty S."/>
            <person name="Mongodin E.F."/>
        </authorList>
    </citation>
    <scope>NUCLEOTIDE SEQUENCE [LARGE SCALE GENOMIC DNA]</scope>
    <source>
        <strain evidence="3 4">3975 RP4</strain>
    </source>
</reference>
<evidence type="ECO:0000256" key="1">
    <source>
        <dbReference type="SAM" id="Phobius"/>
    </source>
</evidence>
<dbReference type="PATRIC" id="fig|1339352.3.peg.1640"/>
<sequence>MKEKDKWIKNFRTRMEGYSEPAPADLWEQLEKELDTVPKVIPMWRRWQAVAAVALLVVVSSLTVWFWQSPSANYLEKQSAELNVMHEPDELVPGSITPEQPMALVVPAARSGKKQHVKVGGVAKAEALAAEQEVLLNKEVEEIQIEENYIEEQKEESVIVEQKQQKQAGRSSYSAAKTNYAYVAPHRKKDRNWSVGLSTGNGIFSSSTSMDGYLPLPNGTRNATMNSAYGVETRAEIDKLVQFNNLSEGKDAQSDIKYRMPVTFGASLRFDLSDDWAVETGVTYTQLSSETRSGTEKNNYGWEEKLHYVGIPLKVNRNIWSNKRFEVYASAGGAVEKCVSGKRSIIGSVSTSNAGKDEQFSGGEENVKVKPLQWSLSAAAGAQFKITEKLGIYAEPGVVYYFDDGSNVNTIRKEHPFNFNIQLGVRFTLPK</sequence>
<keyword evidence="1" id="KW-0812">Transmembrane</keyword>
<dbReference type="Proteomes" id="UP000027661">
    <property type="component" value="Unassembled WGS sequence"/>
</dbReference>
<feature type="transmembrane region" description="Helical" evidence="1">
    <location>
        <begin position="49"/>
        <end position="67"/>
    </location>
</feature>
<protein>
    <submittedName>
        <fullName evidence="3">Outer membrane beta-barrel domain protein</fullName>
    </submittedName>
</protein>
<dbReference type="Gene3D" id="2.40.160.20">
    <property type="match status" value="1"/>
</dbReference>
<dbReference type="InterPro" id="IPR025665">
    <property type="entry name" value="Beta-barrel_OMP_2"/>
</dbReference>
<keyword evidence="1" id="KW-1133">Transmembrane helix</keyword>
<dbReference type="AlphaFoldDB" id="A0A069SIV9"/>
<comment type="caution">
    <text evidence="3">The sequence shown here is derived from an EMBL/GenBank/DDBJ whole genome shotgun (WGS) entry which is preliminary data.</text>
</comment>
<dbReference type="Pfam" id="PF13568">
    <property type="entry name" value="OMP_b-brl_2"/>
    <property type="match status" value="1"/>
</dbReference>
<keyword evidence="1" id="KW-0472">Membrane</keyword>
<gene>
    <name evidence="3" type="ORF">M099_1690</name>
</gene>
<evidence type="ECO:0000313" key="4">
    <source>
        <dbReference type="Proteomes" id="UP000027661"/>
    </source>
</evidence>
<dbReference type="EMBL" id="JNHM01000020">
    <property type="protein sequence ID" value="KDS54592.1"/>
    <property type="molecule type" value="Genomic_DNA"/>
</dbReference>
<organism evidence="3 4">
    <name type="scientific">Phocaeicola vulgatus str. 3975 RP4</name>
    <dbReference type="NCBI Taxonomy" id="1339352"/>
    <lineage>
        <taxon>Bacteria</taxon>
        <taxon>Pseudomonadati</taxon>
        <taxon>Bacteroidota</taxon>
        <taxon>Bacteroidia</taxon>
        <taxon>Bacteroidales</taxon>
        <taxon>Bacteroidaceae</taxon>
        <taxon>Phocaeicola</taxon>
    </lineage>
</organism>
<proteinExistence type="predicted"/>
<feature type="domain" description="Outer membrane protein beta-barrel" evidence="2">
    <location>
        <begin position="243"/>
        <end position="393"/>
    </location>
</feature>
<evidence type="ECO:0000259" key="2">
    <source>
        <dbReference type="Pfam" id="PF13568"/>
    </source>
</evidence>
<accession>A0A069SIV9</accession>